<comment type="caution">
    <text evidence="2">The sequence shown here is derived from an EMBL/GenBank/DDBJ whole genome shotgun (WGS) entry which is preliminary data.</text>
</comment>
<dbReference type="EMBL" id="BAABDC010000004">
    <property type="protein sequence ID" value="GAA3710725.1"/>
    <property type="molecule type" value="Genomic_DNA"/>
</dbReference>
<gene>
    <name evidence="2" type="ORF">GCM10022399_29460</name>
</gene>
<feature type="transmembrane region" description="Helical" evidence="1">
    <location>
        <begin position="73"/>
        <end position="93"/>
    </location>
</feature>
<proteinExistence type="predicted"/>
<sequence length="103" mass="10897">MAVMLRDPALVQLVEQVAVPEPSVWEPPVHVMADPPSRKTTEPVGVPEPALTVAVSVTDWPTTDGFADEVSEVLVGTAACTVTALLVALVAVHPERVATTVYR</sequence>
<accession>A0ABP7E0W5</accession>
<evidence type="ECO:0000313" key="3">
    <source>
        <dbReference type="Proteomes" id="UP001501468"/>
    </source>
</evidence>
<keyword evidence="1" id="KW-1133">Transmembrane helix</keyword>
<keyword evidence="1" id="KW-0812">Transmembrane</keyword>
<reference evidence="3" key="1">
    <citation type="journal article" date="2019" name="Int. J. Syst. Evol. Microbiol.">
        <title>The Global Catalogue of Microorganisms (GCM) 10K type strain sequencing project: providing services to taxonomists for standard genome sequencing and annotation.</title>
        <authorList>
            <consortium name="The Broad Institute Genomics Platform"/>
            <consortium name="The Broad Institute Genome Sequencing Center for Infectious Disease"/>
            <person name="Wu L."/>
            <person name="Ma J."/>
        </authorList>
    </citation>
    <scope>NUCLEOTIDE SEQUENCE [LARGE SCALE GENOMIC DNA]</scope>
    <source>
        <strain evidence="3">JCM 17125</strain>
    </source>
</reference>
<evidence type="ECO:0000313" key="2">
    <source>
        <dbReference type="EMBL" id="GAA3710725.1"/>
    </source>
</evidence>
<protein>
    <submittedName>
        <fullName evidence="2">Uncharacterized protein</fullName>
    </submittedName>
</protein>
<evidence type="ECO:0000256" key="1">
    <source>
        <dbReference type="SAM" id="Phobius"/>
    </source>
</evidence>
<keyword evidence="1" id="KW-0472">Membrane</keyword>
<organism evidence="2 3">
    <name type="scientific">Terrabacter ginsenosidimutans</name>
    <dbReference type="NCBI Taxonomy" id="490575"/>
    <lineage>
        <taxon>Bacteria</taxon>
        <taxon>Bacillati</taxon>
        <taxon>Actinomycetota</taxon>
        <taxon>Actinomycetes</taxon>
        <taxon>Micrococcales</taxon>
        <taxon>Intrasporangiaceae</taxon>
        <taxon>Terrabacter</taxon>
    </lineage>
</organism>
<keyword evidence="3" id="KW-1185">Reference proteome</keyword>
<name>A0ABP7E0W5_9MICO</name>
<dbReference type="Proteomes" id="UP001501468">
    <property type="component" value="Unassembled WGS sequence"/>
</dbReference>